<dbReference type="SUPFAM" id="SSF54292">
    <property type="entry name" value="2Fe-2S ferredoxin-like"/>
    <property type="match status" value="1"/>
</dbReference>
<dbReference type="KEGG" id="mgm:Mmc1_1188"/>
<evidence type="ECO:0000313" key="2">
    <source>
        <dbReference type="EMBL" id="ABK43699.1"/>
    </source>
</evidence>
<dbReference type="CDD" id="cd00207">
    <property type="entry name" value="fer2"/>
    <property type="match status" value="1"/>
</dbReference>
<accession>A0L6V6</accession>
<organism evidence="2 3">
    <name type="scientific">Magnetococcus marinus (strain ATCC BAA-1437 / JCM 17883 / MC-1)</name>
    <dbReference type="NCBI Taxonomy" id="156889"/>
    <lineage>
        <taxon>Bacteria</taxon>
        <taxon>Pseudomonadati</taxon>
        <taxon>Pseudomonadota</taxon>
        <taxon>Magnetococcia</taxon>
        <taxon>Magnetococcales</taxon>
        <taxon>Magnetococcaceae</taxon>
        <taxon>Magnetococcus</taxon>
    </lineage>
</organism>
<dbReference type="Proteomes" id="UP000002586">
    <property type="component" value="Chromosome"/>
</dbReference>
<feature type="domain" description="2Fe-2S ferredoxin-type" evidence="1">
    <location>
        <begin position="2"/>
        <end position="120"/>
    </location>
</feature>
<dbReference type="RefSeq" id="WP_011712854.1">
    <property type="nucleotide sequence ID" value="NC_008576.1"/>
</dbReference>
<dbReference type="InterPro" id="IPR036010">
    <property type="entry name" value="2Fe-2S_ferredoxin-like_sf"/>
</dbReference>
<dbReference type="Pfam" id="PF00111">
    <property type="entry name" value="Fer2"/>
    <property type="match status" value="1"/>
</dbReference>
<dbReference type="InterPro" id="IPR006058">
    <property type="entry name" value="2Fe2S_fd_BS"/>
</dbReference>
<dbReference type="InterPro" id="IPR012675">
    <property type="entry name" value="Beta-grasp_dom_sf"/>
</dbReference>
<sequence length="124" mass="13394">MANITFTSPSMSRDKTVYAVAGHNGTLLAVAQKEGIKIPFDCQDGECGSCVCEVKLLEPGKQQKAHHLTDKEKEILVSLGKISKAEIEAAEVGDIPPKYRLACQFIVRDEDILVSFSGESGVTL</sequence>
<dbReference type="GO" id="GO:0051537">
    <property type="term" value="F:2 iron, 2 sulfur cluster binding"/>
    <property type="evidence" value="ECO:0007669"/>
    <property type="project" value="InterPro"/>
</dbReference>
<reference evidence="2 3" key="2">
    <citation type="journal article" date="2012" name="Int. J. Syst. Evol. Microbiol.">
        <title>Magnetococcus marinus gen. nov., sp. nov., a marine, magnetotactic bacterium that represents a novel lineage (Magnetococcaceae fam. nov.; Magnetococcales ord. nov.) at the base of the Alphaproteobacteria.</title>
        <authorList>
            <person name="Bazylinski D.A."/>
            <person name="Williams T.J."/>
            <person name="Lefevre C.T."/>
            <person name="Berg R.J."/>
            <person name="Zhang C.L."/>
            <person name="Bowser S.S."/>
            <person name="Dean A.J."/>
            <person name="Beveridge T.J."/>
        </authorList>
    </citation>
    <scope>NUCLEOTIDE SEQUENCE [LARGE SCALE GENOMIC DNA]</scope>
    <source>
        <strain evidence="3">ATCC BAA-1437 / JCM 17883 / MC-1</strain>
    </source>
</reference>
<dbReference type="Gene3D" id="3.10.20.30">
    <property type="match status" value="1"/>
</dbReference>
<dbReference type="HOGENOM" id="CLU_1967879_0_0_5"/>
<evidence type="ECO:0000313" key="3">
    <source>
        <dbReference type="Proteomes" id="UP000002586"/>
    </source>
</evidence>
<dbReference type="AlphaFoldDB" id="A0L6V6"/>
<dbReference type="PROSITE" id="PS51085">
    <property type="entry name" value="2FE2S_FER_2"/>
    <property type="match status" value="1"/>
</dbReference>
<dbReference type="OrthoDB" id="9793027at2"/>
<reference evidence="3" key="1">
    <citation type="journal article" date="2009" name="Appl. Environ. Microbiol.">
        <title>Complete genome sequence of the chemolithoautotrophic marine magnetotactic coccus strain MC-1.</title>
        <authorList>
            <person name="Schubbe S."/>
            <person name="Williams T.J."/>
            <person name="Xie G."/>
            <person name="Kiss H.E."/>
            <person name="Brettin T.S."/>
            <person name="Martinez D."/>
            <person name="Ross C.A."/>
            <person name="Schuler D."/>
            <person name="Cox B.L."/>
            <person name="Nealson K.H."/>
            <person name="Bazylinski D.A."/>
        </authorList>
    </citation>
    <scope>NUCLEOTIDE SEQUENCE [LARGE SCALE GENOMIC DNA]</scope>
    <source>
        <strain evidence="3">ATCC BAA-1437 / JCM 17883 / MC-1</strain>
    </source>
</reference>
<dbReference type="InterPro" id="IPR001041">
    <property type="entry name" value="2Fe-2S_ferredoxin-type"/>
</dbReference>
<name>A0L6V6_MAGMM</name>
<dbReference type="eggNOG" id="COG1018">
    <property type="taxonomic scope" value="Bacteria"/>
</dbReference>
<dbReference type="STRING" id="156889.Mmc1_1188"/>
<evidence type="ECO:0000259" key="1">
    <source>
        <dbReference type="PROSITE" id="PS51085"/>
    </source>
</evidence>
<gene>
    <name evidence="2" type="ordered locus">Mmc1_1188</name>
</gene>
<dbReference type="EMBL" id="CP000471">
    <property type="protein sequence ID" value="ABK43699.1"/>
    <property type="molecule type" value="Genomic_DNA"/>
</dbReference>
<keyword evidence="3" id="KW-1185">Reference proteome</keyword>
<dbReference type="PROSITE" id="PS00197">
    <property type="entry name" value="2FE2S_FER_1"/>
    <property type="match status" value="1"/>
</dbReference>
<protein>
    <submittedName>
        <fullName evidence="2">Ferredoxin</fullName>
    </submittedName>
</protein>
<proteinExistence type="predicted"/>